<reference evidence="11 12" key="1">
    <citation type="submission" date="2019-04" db="EMBL/GenBank/DDBJ databases">
        <title>Genome of a novel bacterium Candidatus Jettenia ecosi reconstructed from metagenome of an anammox bioreactor.</title>
        <authorList>
            <person name="Mardanov A.V."/>
            <person name="Beletsky A.V."/>
            <person name="Ravin N.V."/>
            <person name="Botchkova E.A."/>
            <person name="Litti Y.V."/>
            <person name="Nozhevnikova A.N."/>
        </authorList>
    </citation>
    <scope>NUCLEOTIDE SEQUENCE [LARGE SCALE GENOMIC DNA]</scope>
    <source>
        <strain evidence="11">J2</strain>
    </source>
</reference>
<evidence type="ECO:0000313" key="12">
    <source>
        <dbReference type="Proteomes" id="UP000319783"/>
    </source>
</evidence>
<feature type="site" description="Transition state stabilizer" evidence="8">
    <location>
        <position position="129"/>
    </location>
</feature>
<evidence type="ECO:0000256" key="3">
    <source>
        <dbReference type="ARBA" id="ARBA00019077"/>
    </source>
</evidence>
<dbReference type="GO" id="GO:0005886">
    <property type="term" value="C:plasma membrane"/>
    <property type="evidence" value="ECO:0007669"/>
    <property type="project" value="UniProtKB-SubCell"/>
</dbReference>
<evidence type="ECO:0000256" key="6">
    <source>
        <dbReference type="ARBA" id="ARBA00049183"/>
    </source>
</evidence>
<dbReference type="EC" id="2.4.99.12" evidence="2 9"/>
<evidence type="ECO:0000313" key="11">
    <source>
        <dbReference type="EMBL" id="TLD42519.1"/>
    </source>
</evidence>
<dbReference type="GO" id="GO:0043842">
    <property type="term" value="F:Kdo transferase activity"/>
    <property type="evidence" value="ECO:0007669"/>
    <property type="project" value="UniProtKB-EC"/>
</dbReference>
<dbReference type="Gene3D" id="3.40.50.2000">
    <property type="entry name" value="Glycogen Phosphorylase B"/>
    <property type="match status" value="1"/>
</dbReference>
<dbReference type="PANTHER" id="PTHR42755">
    <property type="entry name" value="3-DEOXY-MANNO-OCTULOSONATE CYTIDYLYLTRANSFERASE"/>
    <property type="match status" value="1"/>
</dbReference>
<evidence type="ECO:0000259" key="10">
    <source>
        <dbReference type="Pfam" id="PF04413"/>
    </source>
</evidence>
<feature type="active site" description="Proton acceptor" evidence="7">
    <location>
        <position position="60"/>
    </location>
</feature>
<dbReference type="AlphaFoldDB" id="A0A533QDD9"/>
<feature type="site" description="Transition state stabilizer" evidence="8">
    <location>
        <position position="211"/>
    </location>
</feature>
<dbReference type="SUPFAM" id="SSF53756">
    <property type="entry name" value="UDP-Glycosyltransferase/glycogen phosphorylase"/>
    <property type="match status" value="1"/>
</dbReference>
<evidence type="ECO:0000256" key="5">
    <source>
        <dbReference type="ARBA" id="ARBA00031445"/>
    </source>
</evidence>
<comment type="catalytic activity">
    <reaction evidence="6 9">
        <text>lipid IVA (E. coli) + CMP-3-deoxy-beta-D-manno-octulosonate = alpha-Kdo-(2-&gt;6)-lipid IVA (E. coli) + CMP + H(+)</text>
        <dbReference type="Rhea" id="RHEA:28066"/>
        <dbReference type="ChEBI" id="CHEBI:15378"/>
        <dbReference type="ChEBI" id="CHEBI:58603"/>
        <dbReference type="ChEBI" id="CHEBI:60364"/>
        <dbReference type="ChEBI" id="CHEBI:60377"/>
        <dbReference type="ChEBI" id="CHEBI:85987"/>
        <dbReference type="EC" id="2.4.99.12"/>
    </reaction>
</comment>
<evidence type="ECO:0000256" key="9">
    <source>
        <dbReference type="RuleBase" id="RU365103"/>
    </source>
</evidence>
<dbReference type="PANTHER" id="PTHR42755:SF1">
    <property type="entry name" value="3-DEOXY-D-MANNO-OCTULOSONIC ACID TRANSFERASE, MITOCHONDRIAL-RELATED"/>
    <property type="match status" value="1"/>
</dbReference>
<proteinExistence type="inferred from homology"/>
<dbReference type="Gene3D" id="3.40.50.11720">
    <property type="entry name" value="3-Deoxy-D-manno-octulosonic-acid transferase, N-terminal domain"/>
    <property type="match status" value="1"/>
</dbReference>
<comment type="caution">
    <text evidence="11">The sequence shown here is derived from an EMBL/GenBank/DDBJ whole genome shotgun (WGS) entry which is preliminary data.</text>
</comment>
<protein>
    <recommendedName>
        <fullName evidence="3 9">3-deoxy-D-manno-octulosonic acid transferase</fullName>
        <shortName evidence="9">Kdo transferase</shortName>
        <ecNumber evidence="2 9">2.4.99.12</ecNumber>
    </recommendedName>
    <alternativeName>
        <fullName evidence="5 9">Lipid IV(A) 3-deoxy-D-manno-octulosonic acid transferase</fullName>
    </alternativeName>
</protein>
<evidence type="ECO:0000256" key="4">
    <source>
        <dbReference type="ARBA" id="ARBA00022679"/>
    </source>
</evidence>
<organism evidence="11 12">
    <name type="scientific">Candidatus Jettenia ecosi</name>
    <dbReference type="NCBI Taxonomy" id="2494326"/>
    <lineage>
        <taxon>Bacteria</taxon>
        <taxon>Pseudomonadati</taxon>
        <taxon>Planctomycetota</taxon>
        <taxon>Candidatus Brocadiia</taxon>
        <taxon>Candidatus Brocadiales</taxon>
        <taxon>Candidatus Brocadiaceae</taxon>
        <taxon>Candidatus Jettenia</taxon>
    </lineage>
</organism>
<dbReference type="InterPro" id="IPR007507">
    <property type="entry name" value="Glycos_transf_N"/>
</dbReference>
<sequence length="434" mass="48967">MPTIFDVIYITALILGSPYLLVKCITSKRHRSGLLQRLGWITIKQEQKCCIWIHCASVGEILTVKTLVKHFEKEFNNSNIVISTNTNTGLTVAKMHFAEKNIIYFPLDLSWIVYKVLDVIQPKCLLLIELEIWPNLLIAAAKRRIPVALLNARISEKSLKWYRFLGKISKKFLTSLTIQENMYCARSKIDAVHLMNLGISEPQVTVTGNMKFDNIITAISENKKKQLLDLFEIDTQDKVIICGSTHEGEEAIILKIFKEMSAKFTALRLILAPRHIERVGTIATLTESAGLGFIRKTSLDKGKKIGAHKYGTVILIDTVGELLTLYSIADCVFIGKSLVPQGGQNMMEPAGLAKPIVAGPHTFNFREEVQLLKEADAIKIVQNESELSNEMMYLLEHPNEAREMGRRAQSVIIKQKGATDRNLKLLRKILLKER</sequence>
<accession>A0A533QDD9</accession>
<dbReference type="GO" id="GO:0009245">
    <property type="term" value="P:lipid A biosynthetic process"/>
    <property type="evidence" value="ECO:0007669"/>
    <property type="project" value="TreeGrafter"/>
</dbReference>
<evidence type="ECO:0000256" key="8">
    <source>
        <dbReference type="PIRSR" id="PIRSR639901-2"/>
    </source>
</evidence>
<comment type="similarity">
    <text evidence="9">Belongs to the glycosyltransferase group 1 family.</text>
</comment>
<dbReference type="InterPro" id="IPR039901">
    <property type="entry name" value="Kdotransferase"/>
</dbReference>
<evidence type="ECO:0000256" key="7">
    <source>
        <dbReference type="PIRSR" id="PIRSR639901-1"/>
    </source>
</evidence>
<feature type="domain" description="3-deoxy-D-manno-octulosonic-acid transferase N-terminal" evidence="10">
    <location>
        <begin position="34"/>
        <end position="213"/>
    </location>
</feature>
<dbReference type="Pfam" id="PF04413">
    <property type="entry name" value="Glycos_transf_N"/>
    <property type="match status" value="1"/>
</dbReference>
<dbReference type="GO" id="GO:0009244">
    <property type="term" value="P:lipopolysaccharide core region biosynthetic process"/>
    <property type="evidence" value="ECO:0007669"/>
    <property type="project" value="UniProtKB-UniRule"/>
</dbReference>
<name>A0A533QDD9_9BACT</name>
<dbReference type="Proteomes" id="UP000319783">
    <property type="component" value="Unassembled WGS sequence"/>
</dbReference>
<dbReference type="UniPathway" id="UPA00958"/>
<comment type="subcellular location">
    <subcellularLocation>
        <location evidence="9">Cell membrane</location>
    </subcellularLocation>
</comment>
<dbReference type="InterPro" id="IPR038107">
    <property type="entry name" value="Glycos_transf_N_sf"/>
</dbReference>
<evidence type="ECO:0000256" key="1">
    <source>
        <dbReference type="ARBA" id="ARBA00004713"/>
    </source>
</evidence>
<comment type="pathway">
    <text evidence="1 9">Bacterial outer membrane biogenesis; LPS core biosynthesis.</text>
</comment>
<evidence type="ECO:0000256" key="2">
    <source>
        <dbReference type="ARBA" id="ARBA00012621"/>
    </source>
</evidence>
<keyword evidence="9" id="KW-1003">Cell membrane</keyword>
<dbReference type="EMBL" id="SULG01000018">
    <property type="protein sequence ID" value="TLD42519.1"/>
    <property type="molecule type" value="Genomic_DNA"/>
</dbReference>
<comment type="function">
    <text evidence="9">Involved in lipopolysaccharide (LPS) biosynthesis. Catalyzes the transfer of 3-deoxy-D-manno-octulosonate (Kdo) residue(s) from CMP-Kdo to lipid IV(A), the tetraacyldisaccharide-1,4'-bisphosphate precursor of lipid A.</text>
</comment>
<keyword evidence="9" id="KW-0448">Lipopolysaccharide biosynthesis</keyword>
<keyword evidence="9" id="KW-0472">Membrane</keyword>
<keyword evidence="4 9" id="KW-0808">Transferase</keyword>
<gene>
    <name evidence="11" type="ORF">JETT_1170</name>
</gene>